<dbReference type="InterPro" id="IPR001611">
    <property type="entry name" value="Leu-rich_rpt"/>
</dbReference>
<dbReference type="Proteomes" id="UP000186698">
    <property type="component" value="Chromosome 4L"/>
</dbReference>
<dbReference type="Xenbase" id="XB-GENE-17329999">
    <property type="gene designation" value="lrtm1.L"/>
</dbReference>
<keyword evidence="4 10" id="KW-0812">Transmembrane</keyword>
<evidence type="ECO:0000256" key="3">
    <source>
        <dbReference type="ARBA" id="ARBA00022614"/>
    </source>
</evidence>
<dbReference type="InterPro" id="IPR000483">
    <property type="entry name" value="Cys-rich_flank_reg_C"/>
</dbReference>
<dbReference type="FunFam" id="3.80.10.10:FF:000382">
    <property type="entry name" value="Leucine rich repeats and transmembrane domains 1"/>
    <property type="match status" value="1"/>
</dbReference>
<dbReference type="SUPFAM" id="SSF52058">
    <property type="entry name" value="L domain-like"/>
    <property type="match status" value="1"/>
</dbReference>
<dbReference type="AlphaFoldDB" id="A0A8J0U3M8"/>
<gene>
    <name evidence="15 16" type="primary">lrtm1.L</name>
</gene>
<dbReference type="GO" id="GO:0051965">
    <property type="term" value="P:positive regulation of synapse assembly"/>
    <property type="evidence" value="ECO:0007669"/>
    <property type="project" value="TreeGrafter"/>
</dbReference>
<evidence type="ECO:0000313" key="16">
    <source>
        <dbReference type="Xenbase" id="XB-GENE-17329999"/>
    </source>
</evidence>
<dbReference type="KEGG" id="xla:108704023"/>
<dbReference type="PANTHER" id="PTHR45773">
    <property type="entry name" value="SLIT AND NTRK-LIKE PROTEIN 4-RELATED"/>
    <property type="match status" value="1"/>
</dbReference>
<dbReference type="Pfam" id="PF13855">
    <property type="entry name" value="LRR_8"/>
    <property type="match status" value="1"/>
</dbReference>
<organism evidence="14 15">
    <name type="scientific">Xenopus laevis</name>
    <name type="common">African clawed frog</name>
    <dbReference type="NCBI Taxonomy" id="8355"/>
    <lineage>
        <taxon>Eukaryota</taxon>
        <taxon>Metazoa</taxon>
        <taxon>Chordata</taxon>
        <taxon>Craniata</taxon>
        <taxon>Vertebrata</taxon>
        <taxon>Euteleostomi</taxon>
        <taxon>Amphibia</taxon>
        <taxon>Batrachia</taxon>
        <taxon>Anura</taxon>
        <taxon>Pipoidea</taxon>
        <taxon>Pipidae</taxon>
        <taxon>Xenopodinae</taxon>
        <taxon>Xenopus</taxon>
        <taxon>Xenopus</taxon>
    </lineage>
</organism>
<evidence type="ECO:0000256" key="4">
    <source>
        <dbReference type="ARBA" id="ARBA00022692"/>
    </source>
</evidence>
<dbReference type="SMART" id="SM00082">
    <property type="entry name" value="LRRCT"/>
    <property type="match status" value="1"/>
</dbReference>
<dbReference type="GeneID" id="108704023"/>
<feature type="signal peptide" evidence="11">
    <location>
        <begin position="1"/>
        <end position="20"/>
    </location>
</feature>
<evidence type="ECO:0000256" key="5">
    <source>
        <dbReference type="ARBA" id="ARBA00022729"/>
    </source>
</evidence>
<keyword evidence="3" id="KW-0433">Leucine-rich repeat</keyword>
<feature type="compositionally biased region" description="Basic and acidic residues" evidence="9">
    <location>
        <begin position="316"/>
        <end position="327"/>
    </location>
</feature>
<feature type="domain" description="LRRNT" evidence="12">
    <location>
        <begin position="20"/>
        <end position="54"/>
    </location>
</feature>
<accession>A0A8J0U3M8</accession>
<evidence type="ECO:0000256" key="9">
    <source>
        <dbReference type="SAM" id="MobiDB-lite"/>
    </source>
</evidence>
<evidence type="ECO:0000256" key="10">
    <source>
        <dbReference type="SAM" id="Phobius"/>
    </source>
</evidence>
<keyword evidence="5 11" id="KW-0732">Signal</keyword>
<keyword evidence="8 10" id="KW-0472">Membrane</keyword>
<dbReference type="InterPro" id="IPR003591">
    <property type="entry name" value="Leu-rich_rpt_typical-subtyp"/>
</dbReference>
<feature type="region of interest" description="Disordered" evidence="9">
    <location>
        <begin position="308"/>
        <end position="327"/>
    </location>
</feature>
<evidence type="ECO:0000256" key="7">
    <source>
        <dbReference type="ARBA" id="ARBA00022989"/>
    </source>
</evidence>
<dbReference type="GO" id="GO:0007409">
    <property type="term" value="P:axonogenesis"/>
    <property type="evidence" value="ECO:0007669"/>
    <property type="project" value="TreeGrafter"/>
</dbReference>
<evidence type="ECO:0000259" key="13">
    <source>
        <dbReference type="SMART" id="SM00082"/>
    </source>
</evidence>
<comment type="subcellular location">
    <subcellularLocation>
        <location evidence="1">Membrane</location>
        <topology evidence="1">Single-pass type I membrane protein</topology>
    </subcellularLocation>
</comment>
<comment type="similarity">
    <text evidence="2">Belongs to the SLITRK family.</text>
</comment>
<dbReference type="CTD" id="108704023"/>
<dbReference type="SMART" id="SM00369">
    <property type="entry name" value="LRR_TYP"/>
    <property type="match status" value="4"/>
</dbReference>
<dbReference type="PROSITE" id="PS51450">
    <property type="entry name" value="LRR"/>
    <property type="match status" value="1"/>
</dbReference>
<feature type="region of interest" description="Disordered" evidence="9">
    <location>
        <begin position="227"/>
        <end position="254"/>
    </location>
</feature>
<dbReference type="PANTHER" id="PTHR45773:SF10">
    <property type="match status" value="1"/>
</dbReference>
<evidence type="ECO:0000256" key="11">
    <source>
        <dbReference type="SAM" id="SignalP"/>
    </source>
</evidence>
<dbReference type="InterPro" id="IPR032675">
    <property type="entry name" value="LRR_dom_sf"/>
</dbReference>
<dbReference type="OrthoDB" id="1394818at2759"/>
<dbReference type="AGR" id="Xenbase:XB-GENE-17329999"/>
<evidence type="ECO:0000256" key="8">
    <source>
        <dbReference type="ARBA" id="ARBA00023136"/>
    </source>
</evidence>
<feature type="chain" id="PRO_5035244763" evidence="11">
    <location>
        <begin position="21"/>
        <end position="327"/>
    </location>
</feature>
<evidence type="ECO:0000256" key="6">
    <source>
        <dbReference type="ARBA" id="ARBA00022737"/>
    </source>
</evidence>
<dbReference type="InterPro" id="IPR000372">
    <property type="entry name" value="LRRNT"/>
</dbReference>
<dbReference type="GO" id="GO:0016020">
    <property type="term" value="C:membrane"/>
    <property type="evidence" value="ECO:0007669"/>
    <property type="project" value="UniProtKB-SubCell"/>
</dbReference>
<evidence type="ECO:0000313" key="15">
    <source>
        <dbReference type="RefSeq" id="XP_018095878.1"/>
    </source>
</evidence>
<dbReference type="SMART" id="SM00013">
    <property type="entry name" value="LRRNT"/>
    <property type="match status" value="1"/>
</dbReference>
<keyword evidence="6" id="KW-0677">Repeat</keyword>
<keyword evidence="7 10" id="KW-1133">Transmembrane helix</keyword>
<sequence length="327" mass="36023">MKGGLLLASSVILAFHAAWGCPDVCSCQSSSRTVDCSYRGLVEIPAQVPPHTQTLYLQGNQIQSLNLTAFANISGIQVLDLSNNSISAMSPRVFVSLHDLKKLDLSYNSLNTLPESLGDQTWNLTYLAVKHNQIQRIDRSLLESLIHLKVLLVRSNPWQCNCQSMGLKLWLENFLYKGGFIDEVICNSPENRKGKDLLKIPFEMYRSCPPVASPFLLANMHHRNSDPKTNGKYGNHIDSTDGGIQPECEPKSKPRPVSLRHAIATVVITGVICGIVCLMMLAAAIYGCAYAAVMAKYQRQLKEVERLAPVAENGSPEEKEPLDSSLA</sequence>
<evidence type="ECO:0000313" key="14">
    <source>
        <dbReference type="Proteomes" id="UP000186698"/>
    </source>
</evidence>
<feature type="transmembrane region" description="Helical" evidence="10">
    <location>
        <begin position="262"/>
        <end position="293"/>
    </location>
</feature>
<evidence type="ECO:0000256" key="2">
    <source>
        <dbReference type="ARBA" id="ARBA00010439"/>
    </source>
</evidence>
<evidence type="ECO:0000256" key="1">
    <source>
        <dbReference type="ARBA" id="ARBA00004479"/>
    </source>
</evidence>
<protein>
    <submittedName>
        <fullName evidence="15">Leucine-rich repeat and transmembrane domain-containing protein 1</fullName>
    </submittedName>
</protein>
<dbReference type="RefSeq" id="XP_018095878.1">
    <property type="nucleotide sequence ID" value="XM_018240389.2"/>
</dbReference>
<proteinExistence type="inferred from homology"/>
<keyword evidence="14" id="KW-1185">Reference proteome</keyword>
<dbReference type="Gene3D" id="3.80.10.10">
    <property type="entry name" value="Ribonuclease Inhibitor"/>
    <property type="match status" value="2"/>
</dbReference>
<reference evidence="15" key="1">
    <citation type="submission" date="2025-08" db="UniProtKB">
        <authorList>
            <consortium name="RefSeq"/>
        </authorList>
    </citation>
    <scope>IDENTIFICATION</scope>
    <source>
        <strain evidence="15">J_2021</strain>
        <tissue evidence="15">Erythrocytes</tissue>
    </source>
</reference>
<name>A0A8J0U3M8_XENLA</name>
<dbReference type="PRINTS" id="PR00019">
    <property type="entry name" value="LEURICHRPT"/>
</dbReference>
<feature type="domain" description="LRRCT" evidence="13">
    <location>
        <begin position="156"/>
        <end position="209"/>
    </location>
</feature>
<evidence type="ECO:0000259" key="12">
    <source>
        <dbReference type="SMART" id="SM00013"/>
    </source>
</evidence>